<feature type="transmembrane region" description="Helical" evidence="2">
    <location>
        <begin position="64"/>
        <end position="88"/>
    </location>
</feature>
<protein>
    <submittedName>
        <fullName evidence="3">Uncharacterized protein</fullName>
    </submittedName>
</protein>
<name>A0AAE0JJ65_9PEZI</name>
<dbReference type="GeneID" id="87867511"/>
<evidence type="ECO:0000256" key="2">
    <source>
        <dbReference type="SAM" id="Phobius"/>
    </source>
</evidence>
<keyword evidence="2" id="KW-0472">Membrane</keyword>
<feature type="region of interest" description="Disordered" evidence="1">
    <location>
        <begin position="177"/>
        <end position="197"/>
    </location>
</feature>
<keyword evidence="2" id="KW-1133">Transmembrane helix</keyword>
<keyword evidence="4" id="KW-1185">Reference proteome</keyword>
<dbReference type="EMBL" id="JAUEPP010000002">
    <property type="protein sequence ID" value="KAK3350554.1"/>
    <property type="molecule type" value="Genomic_DNA"/>
</dbReference>
<keyword evidence="2" id="KW-0812">Transmembrane</keyword>
<dbReference type="RefSeq" id="XP_062683849.1">
    <property type="nucleotide sequence ID" value="XM_062830357.1"/>
</dbReference>
<reference evidence="3" key="2">
    <citation type="submission" date="2023-06" db="EMBL/GenBank/DDBJ databases">
        <authorList>
            <consortium name="Lawrence Berkeley National Laboratory"/>
            <person name="Haridas S."/>
            <person name="Hensen N."/>
            <person name="Bonometti L."/>
            <person name="Westerberg I."/>
            <person name="Brannstrom I.O."/>
            <person name="Guillou S."/>
            <person name="Cros-Aarteil S."/>
            <person name="Calhoun S."/>
            <person name="Kuo A."/>
            <person name="Mondo S."/>
            <person name="Pangilinan J."/>
            <person name="Riley R."/>
            <person name="Labutti K."/>
            <person name="Andreopoulos B."/>
            <person name="Lipzen A."/>
            <person name="Chen C."/>
            <person name="Yanf M."/>
            <person name="Daum C."/>
            <person name="Ng V."/>
            <person name="Clum A."/>
            <person name="Steindorff A."/>
            <person name="Ohm R."/>
            <person name="Martin F."/>
            <person name="Silar P."/>
            <person name="Natvig D."/>
            <person name="Lalanne C."/>
            <person name="Gautier V."/>
            <person name="Ament-Velasquez S.L."/>
            <person name="Kruys A."/>
            <person name="Hutchinson M.I."/>
            <person name="Powell A.J."/>
            <person name="Barry K."/>
            <person name="Miller A.N."/>
            <person name="Grigoriev I.V."/>
            <person name="Debuchy R."/>
            <person name="Gladieux P."/>
            <person name="Thoren M.H."/>
            <person name="Johannesson H."/>
        </authorList>
    </citation>
    <scope>NUCLEOTIDE SEQUENCE</scope>
    <source>
        <strain evidence="3">CBS 560.94</strain>
    </source>
</reference>
<reference evidence="3" key="1">
    <citation type="journal article" date="2023" name="Mol. Phylogenet. Evol.">
        <title>Genome-scale phylogeny and comparative genomics of the fungal order Sordariales.</title>
        <authorList>
            <person name="Hensen N."/>
            <person name="Bonometti L."/>
            <person name="Westerberg I."/>
            <person name="Brannstrom I.O."/>
            <person name="Guillou S."/>
            <person name="Cros-Aarteil S."/>
            <person name="Calhoun S."/>
            <person name="Haridas S."/>
            <person name="Kuo A."/>
            <person name="Mondo S."/>
            <person name="Pangilinan J."/>
            <person name="Riley R."/>
            <person name="LaButti K."/>
            <person name="Andreopoulos B."/>
            <person name="Lipzen A."/>
            <person name="Chen C."/>
            <person name="Yan M."/>
            <person name="Daum C."/>
            <person name="Ng V."/>
            <person name="Clum A."/>
            <person name="Steindorff A."/>
            <person name="Ohm R.A."/>
            <person name="Martin F."/>
            <person name="Silar P."/>
            <person name="Natvig D.O."/>
            <person name="Lalanne C."/>
            <person name="Gautier V."/>
            <person name="Ament-Velasquez S.L."/>
            <person name="Kruys A."/>
            <person name="Hutchinson M.I."/>
            <person name="Powell A.J."/>
            <person name="Barry K."/>
            <person name="Miller A.N."/>
            <person name="Grigoriev I.V."/>
            <person name="Debuchy R."/>
            <person name="Gladieux P."/>
            <person name="Hiltunen Thoren M."/>
            <person name="Johannesson H."/>
        </authorList>
    </citation>
    <scope>NUCLEOTIDE SEQUENCE</scope>
    <source>
        <strain evidence="3">CBS 560.94</strain>
    </source>
</reference>
<organism evidence="3 4">
    <name type="scientific">Neurospora tetraspora</name>
    <dbReference type="NCBI Taxonomy" id="94610"/>
    <lineage>
        <taxon>Eukaryota</taxon>
        <taxon>Fungi</taxon>
        <taxon>Dikarya</taxon>
        <taxon>Ascomycota</taxon>
        <taxon>Pezizomycotina</taxon>
        <taxon>Sordariomycetes</taxon>
        <taxon>Sordariomycetidae</taxon>
        <taxon>Sordariales</taxon>
        <taxon>Sordariaceae</taxon>
        <taxon>Neurospora</taxon>
    </lineage>
</organism>
<accession>A0AAE0JJ65</accession>
<sequence length="197" mass="21836">MAKIQPAQDESLLGTVFSNLIRARNFVTRQTAAVVNTTCQYVTSPEYRKRSHDNVRRFHNERPLLTVFLAIQFALASIPLLLFLGYVASTVLVGLGGALVFSLFWTGIGLFFFGCALLVSGSIGVFLFISFILFQRAVQLLNALTSTLSQGARPSQEQEEREQPLPKAEKILRIVDVKQEDGQNGTQGEKVNSDKEL</sequence>
<comment type="caution">
    <text evidence="3">The sequence shown here is derived from an EMBL/GenBank/DDBJ whole genome shotgun (WGS) entry which is preliminary data.</text>
</comment>
<gene>
    <name evidence="3" type="ORF">B0H65DRAFT_567176</name>
</gene>
<feature type="transmembrane region" description="Helical" evidence="2">
    <location>
        <begin position="108"/>
        <end position="134"/>
    </location>
</feature>
<evidence type="ECO:0000256" key="1">
    <source>
        <dbReference type="SAM" id="MobiDB-lite"/>
    </source>
</evidence>
<dbReference type="Proteomes" id="UP001278500">
    <property type="component" value="Unassembled WGS sequence"/>
</dbReference>
<proteinExistence type="predicted"/>
<dbReference type="Pfam" id="PF16015">
    <property type="entry name" value="Promethin"/>
    <property type="match status" value="1"/>
</dbReference>
<evidence type="ECO:0000313" key="4">
    <source>
        <dbReference type="Proteomes" id="UP001278500"/>
    </source>
</evidence>
<evidence type="ECO:0000313" key="3">
    <source>
        <dbReference type="EMBL" id="KAK3350554.1"/>
    </source>
</evidence>
<dbReference type="AlphaFoldDB" id="A0AAE0JJ65"/>